<evidence type="ECO:0000313" key="4">
    <source>
        <dbReference type="Proteomes" id="UP000274429"/>
    </source>
</evidence>
<feature type="compositionally biased region" description="Low complexity" evidence="1">
    <location>
        <begin position="300"/>
        <end position="309"/>
    </location>
</feature>
<dbReference type="OrthoDB" id="6255149at2759"/>
<keyword evidence="2" id="KW-0812">Transmembrane</keyword>
<proteinExistence type="predicted"/>
<dbReference type="AlphaFoldDB" id="A0A0R3X6K3"/>
<feature type="transmembrane region" description="Helical" evidence="2">
    <location>
        <begin position="99"/>
        <end position="121"/>
    </location>
</feature>
<dbReference type="EMBL" id="UYWX01020687">
    <property type="protein sequence ID" value="VDM33849.1"/>
    <property type="molecule type" value="Genomic_DNA"/>
</dbReference>
<feature type="transmembrane region" description="Helical" evidence="2">
    <location>
        <begin position="12"/>
        <end position="33"/>
    </location>
</feature>
<sequence length="338" mass="38092">MLFIVRAGFSLGYFFQELVSIYFLINLILYFHGVDSFASLHLGNVPTAYPHPLQSIHLAVVGGAINACLHISCVLILLGRKPLRQNDLSKTAIMRMFVAGTYQFWCSLTACCACLSGVVIWRNVFSSTLRSTLACTYRGNCTSKQNIVTPWEAIINLNWEWERCLNSRTFHNASVASKFNTIMTAFAMDSHGTTRCVEAQYQLNIVNALSNYILNCCLCIIVNVMQMVYLGVMYTSKKTKVRPTNMSTMRGSSDNETSADDAVSTTNVRARRTEDEHEVSQESSKQLTLTSRSPRRISSKRTSSWSESSFFQQMHRNHHSNPPPEHKSNNDAIEKSRP</sequence>
<evidence type="ECO:0000256" key="2">
    <source>
        <dbReference type="SAM" id="Phobius"/>
    </source>
</evidence>
<name>A0A0R3X6K3_HYDTA</name>
<feature type="region of interest" description="Disordered" evidence="1">
    <location>
        <begin position="242"/>
        <end position="338"/>
    </location>
</feature>
<feature type="compositionally biased region" description="Polar residues" evidence="1">
    <location>
        <begin position="242"/>
        <end position="256"/>
    </location>
</feature>
<keyword evidence="4" id="KW-1185">Reference proteome</keyword>
<evidence type="ECO:0000313" key="3">
    <source>
        <dbReference type="EMBL" id="VDM33849.1"/>
    </source>
</evidence>
<keyword evidence="2" id="KW-1133">Transmembrane helix</keyword>
<reference evidence="5" key="1">
    <citation type="submission" date="2017-02" db="UniProtKB">
        <authorList>
            <consortium name="WormBaseParasite"/>
        </authorList>
    </citation>
    <scope>IDENTIFICATION</scope>
</reference>
<feature type="transmembrane region" description="Helical" evidence="2">
    <location>
        <begin position="212"/>
        <end position="232"/>
    </location>
</feature>
<feature type="compositionally biased region" description="Polar residues" evidence="1">
    <location>
        <begin position="281"/>
        <end position="292"/>
    </location>
</feature>
<gene>
    <name evidence="3" type="ORF">TTAC_LOCUS9125</name>
</gene>
<protein>
    <submittedName>
        <fullName evidence="5">7TM GPCR serpentine receptor class x (Srx) domain-containing protein</fullName>
    </submittedName>
</protein>
<feature type="compositionally biased region" description="Basic and acidic residues" evidence="1">
    <location>
        <begin position="271"/>
        <end position="280"/>
    </location>
</feature>
<dbReference type="Proteomes" id="UP000274429">
    <property type="component" value="Unassembled WGS sequence"/>
</dbReference>
<feature type="transmembrane region" description="Helical" evidence="2">
    <location>
        <begin position="53"/>
        <end position="78"/>
    </location>
</feature>
<organism evidence="5">
    <name type="scientific">Hydatigena taeniaeformis</name>
    <name type="common">Feline tapeworm</name>
    <name type="synonym">Taenia taeniaeformis</name>
    <dbReference type="NCBI Taxonomy" id="6205"/>
    <lineage>
        <taxon>Eukaryota</taxon>
        <taxon>Metazoa</taxon>
        <taxon>Spiralia</taxon>
        <taxon>Lophotrochozoa</taxon>
        <taxon>Platyhelminthes</taxon>
        <taxon>Cestoda</taxon>
        <taxon>Eucestoda</taxon>
        <taxon>Cyclophyllidea</taxon>
        <taxon>Taeniidae</taxon>
        <taxon>Hydatigera</taxon>
    </lineage>
</organism>
<evidence type="ECO:0000313" key="5">
    <source>
        <dbReference type="WBParaSite" id="TTAC_0000914001-mRNA-1"/>
    </source>
</evidence>
<accession>A0A0R3X6K3</accession>
<reference evidence="3 4" key="2">
    <citation type="submission" date="2018-11" db="EMBL/GenBank/DDBJ databases">
        <authorList>
            <consortium name="Pathogen Informatics"/>
        </authorList>
    </citation>
    <scope>NUCLEOTIDE SEQUENCE [LARGE SCALE GENOMIC DNA]</scope>
</reference>
<keyword evidence="2" id="KW-0472">Membrane</keyword>
<feature type="compositionally biased region" description="Basic and acidic residues" evidence="1">
    <location>
        <begin position="324"/>
        <end position="338"/>
    </location>
</feature>
<dbReference type="WBParaSite" id="TTAC_0000914001-mRNA-1">
    <property type="protein sequence ID" value="TTAC_0000914001-mRNA-1"/>
    <property type="gene ID" value="TTAC_0000914001"/>
</dbReference>
<evidence type="ECO:0000256" key="1">
    <source>
        <dbReference type="SAM" id="MobiDB-lite"/>
    </source>
</evidence>